<protein>
    <recommendedName>
        <fullName evidence="2">histidine kinase</fullName>
        <ecNumber evidence="2">2.7.13.3</ecNumber>
    </recommendedName>
</protein>
<accession>A0A7Y9IA73</accession>
<proteinExistence type="predicted"/>
<dbReference type="GO" id="GO:0004673">
    <property type="term" value="F:protein histidine kinase activity"/>
    <property type="evidence" value="ECO:0007669"/>
    <property type="project" value="UniProtKB-EC"/>
</dbReference>
<dbReference type="Proteomes" id="UP000569914">
    <property type="component" value="Unassembled WGS sequence"/>
</dbReference>
<dbReference type="InterPro" id="IPR050482">
    <property type="entry name" value="Sensor_HK_TwoCompSys"/>
</dbReference>
<evidence type="ECO:0000256" key="1">
    <source>
        <dbReference type="ARBA" id="ARBA00000085"/>
    </source>
</evidence>
<evidence type="ECO:0000313" key="7">
    <source>
        <dbReference type="Proteomes" id="UP000569914"/>
    </source>
</evidence>
<sequence length="200" mass="21601">MIMMTARRLGLDGDEAAVHARSIEETSRDAMGELRRILGLLRRTTAVRDQEIDTGTSDAVAEIVELFARVNPGGGLHFENAELERTLPAGVRHTTVRVVQEGLTNALKYGTGSVDVTVSFGHQVRITMINEVAASNSYLGAGAREDGGLLGLKERVTEHGGSFGYGSMSDRRFFIEAILPACPGALSALRGERSWTRSRS</sequence>
<comment type="caution">
    <text evidence="6">The sequence shown here is derived from an EMBL/GenBank/DDBJ whole genome shotgun (WGS) entry which is preliminary data.</text>
</comment>
<evidence type="ECO:0000256" key="2">
    <source>
        <dbReference type="ARBA" id="ARBA00012438"/>
    </source>
</evidence>
<dbReference type="AlphaFoldDB" id="A0A7Y9IA73"/>
<dbReference type="SUPFAM" id="SSF55874">
    <property type="entry name" value="ATPase domain of HSP90 chaperone/DNA topoisomerase II/histidine kinase"/>
    <property type="match status" value="1"/>
</dbReference>
<dbReference type="Gene3D" id="3.30.565.10">
    <property type="entry name" value="Histidine kinase-like ATPase, C-terminal domain"/>
    <property type="match status" value="1"/>
</dbReference>
<dbReference type="EMBL" id="JACCBU010000001">
    <property type="protein sequence ID" value="NYE73115.1"/>
    <property type="molecule type" value="Genomic_DNA"/>
</dbReference>
<dbReference type="GO" id="GO:0000160">
    <property type="term" value="P:phosphorelay signal transduction system"/>
    <property type="evidence" value="ECO:0007669"/>
    <property type="project" value="UniProtKB-KW"/>
</dbReference>
<keyword evidence="4 6" id="KW-0418">Kinase</keyword>
<keyword evidence="7" id="KW-1185">Reference proteome</keyword>
<dbReference type="InterPro" id="IPR036890">
    <property type="entry name" value="HATPase_C_sf"/>
</dbReference>
<reference evidence="6 7" key="1">
    <citation type="submission" date="2020-07" db="EMBL/GenBank/DDBJ databases">
        <title>Sequencing the genomes of 1000 actinobacteria strains.</title>
        <authorList>
            <person name="Klenk H.-P."/>
        </authorList>
    </citation>
    <scope>NUCLEOTIDE SEQUENCE [LARGE SCALE GENOMIC DNA]</scope>
    <source>
        <strain evidence="6 7">DSM 22083</strain>
    </source>
</reference>
<comment type="catalytic activity">
    <reaction evidence="1">
        <text>ATP + protein L-histidine = ADP + protein N-phospho-L-histidine.</text>
        <dbReference type="EC" id="2.7.13.3"/>
    </reaction>
</comment>
<organism evidence="6 7">
    <name type="scientific">Microlunatus parietis</name>
    <dbReference type="NCBI Taxonomy" id="682979"/>
    <lineage>
        <taxon>Bacteria</taxon>
        <taxon>Bacillati</taxon>
        <taxon>Actinomycetota</taxon>
        <taxon>Actinomycetes</taxon>
        <taxon>Propionibacteriales</taxon>
        <taxon>Propionibacteriaceae</taxon>
        <taxon>Microlunatus</taxon>
    </lineage>
</organism>
<dbReference type="PANTHER" id="PTHR24421:SF10">
    <property type="entry name" value="NITRATE_NITRITE SENSOR PROTEIN NARQ"/>
    <property type="match status" value="1"/>
</dbReference>
<keyword evidence="3" id="KW-0808">Transferase</keyword>
<evidence type="ECO:0000313" key="6">
    <source>
        <dbReference type="EMBL" id="NYE73115.1"/>
    </source>
</evidence>
<evidence type="ECO:0000256" key="3">
    <source>
        <dbReference type="ARBA" id="ARBA00022679"/>
    </source>
</evidence>
<dbReference type="PANTHER" id="PTHR24421">
    <property type="entry name" value="NITRATE/NITRITE SENSOR PROTEIN NARX-RELATED"/>
    <property type="match status" value="1"/>
</dbReference>
<keyword evidence="5" id="KW-0902">Two-component regulatory system</keyword>
<name>A0A7Y9IA73_9ACTN</name>
<gene>
    <name evidence="6" type="ORF">BKA15_004444</name>
</gene>
<dbReference type="EC" id="2.7.13.3" evidence="2"/>
<evidence type="ECO:0000256" key="5">
    <source>
        <dbReference type="ARBA" id="ARBA00023012"/>
    </source>
</evidence>
<evidence type="ECO:0000256" key="4">
    <source>
        <dbReference type="ARBA" id="ARBA00022777"/>
    </source>
</evidence>